<dbReference type="PANTHER" id="PTHR12677:SF59">
    <property type="entry name" value="GOLGI APPARATUS MEMBRANE PROTEIN TVP38-RELATED"/>
    <property type="match status" value="1"/>
</dbReference>
<dbReference type="OrthoDB" id="3173541at2"/>
<organism evidence="8 9">
    <name type="scientific">Evtepia gabavorous</name>
    <dbReference type="NCBI Taxonomy" id="2211183"/>
    <lineage>
        <taxon>Bacteria</taxon>
        <taxon>Bacillati</taxon>
        <taxon>Bacillota</taxon>
        <taxon>Clostridia</taxon>
        <taxon>Eubacteriales</taxon>
        <taxon>Evtepia</taxon>
    </lineage>
</organism>
<dbReference type="InterPro" id="IPR032816">
    <property type="entry name" value="VTT_dom"/>
</dbReference>
<evidence type="ECO:0000256" key="1">
    <source>
        <dbReference type="ARBA" id="ARBA00004651"/>
    </source>
</evidence>
<proteinExistence type="inferred from homology"/>
<accession>A0A3E2B6W2</accession>
<keyword evidence="9" id="KW-1185">Reference proteome</keyword>
<evidence type="ECO:0000313" key="9">
    <source>
        <dbReference type="Proteomes" id="UP000260649"/>
    </source>
</evidence>
<name>A0A3E2B6W2_9FIRM</name>
<feature type="transmembrane region" description="Helical" evidence="6">
    <location>
        <begin position="15"/>
        <end position="36"/>
    </location>
</feature>
<feature type="transmembrane region" description="Helical" evidence="6">
    <location>
        <begin position="201"/>
        <end position="222"/>
    </location>
</feature>
<dbReference type="RefSeq" id="WP_117141514.1">
    <property type="nucleotide sequence ID" value="NZ_CAKXKJ010000002.1"/>
</dbReference>
<dbReference type="AlphaFoldDB" id="A0A3E2B6W2"/>
<evidence type="ECO:0000313" key="8">
    <source>
        <dbReference type="EMBL" id="RFT07783.1"/>
    </source>
</evidence>
<feature type="transmembrane region" description="Helical" evidence="6">
    <location>
        <begin position="57"/>
        <end position="76"/>
    </location>
</feature>
<dbReference type="InterPro" id="IPR015414">
    <property type="entry name" value="TMEM64"/>
</dbReference>
<evidence type="ECO:0000256" key="2">
    <source>
        <dbReference type="ARBA" id="ARBA00022475"/>
    </source>
</evidence>
<feature type="transmembrane region" description="Helical" evidence="6">
    <location>
        <begin position="88"/>
        <end position="113"/>
    </location>
</feature>
<gene>
    <name evidence="8" type="ORF">DV520_01240</name>
</gene>
<dbReference type="EMBL" id="QQRQ01000001">
    <property type="protein sequence ID" value="RFT07783.1"/>
    <property type="molecule type" value="Genomic_DNA"/>
</dbReference>
<comment type="caution">
    <text evidence="8">The sequence shown here is derived from an EMBL/GenBank/DDBJ whole genome shotgun (WGS) entry which is preliminary data.</text>
</comment>
<sequence length="248" mass="27747">MKHTKKRTERQRKKWALIGLAFFLVATVLICWQVGLPMVRLASDPENFRQWLEERKLGGLLIYGAMVFFQVLFAVIPGEPLEIAGGYAFGAVWGTLVCLVAATLGSLLVFGLVRRFGTRLVEVFFPAEKLRAVRFLQSSPKRTILFLVIFMIPGTPKDLLCYFAGLTDIKFPVFLLVCSLGRLPSVVTSTVGGDALGTQDYLFAVVVFLVTFLISVGGLLCYRQICKRHNTRKEGAERPKKEGENLWP</sequence>
<evidence type="ECO:0000259" key="7">
    <source>
        <dbReference type="Pfam" id="PF09335"/>
    </source>
</evidence>
<evidence type="ECO:0000256" key="5">
    <source>
        <dbReference type="ARBA" id="ARBA00023136"/>
    </source>
</evidence>
<reference evidence="8 9" key="1">
    <citation type="submission" date="2018-07" db="EMBL/GenBank/DDBJ databases">
        <title>GABA Modulating Bacteria of the Human Gut Microbiota.</title>
        <authorList>
            <person name="Strandwitz P."/>
            <person name="Kim K.H."/>
            <person name="Terekhova D."/>
            <person name="Liu J.K."/>
            <person name="Sharma A."/>
            <person name="Levering J."/>
            <person name="Mcdonald D."/>
            <person name="Dietrich D."/>
            <person name="Ramadhar T.R."/>
            <person name="Lekbua A."/>
            <person name="Mroue N."/>
            <person name="Liston C."/>
            <person name="Stewart E.J."/>
            <person name="Dubin M.J."/>
            <person name="Zengler K."/>
            <person name="Knight R."/>
            <person name="Gilbert J.A."/>
            <person name="Clardy J."/>
            <person name="Lewis K."/>
        </authorList>
    </citation>
    <scope>NUCLEOTIDE SEQUENCE [LARGE SCALE GENOMIC DNA]</scope>
    <source>
        <strain evidence="8 9">KLE1738</strain>
    </source>
</reference>
<dbReference type="Pfam" id="PF09335">
    <property type="entry name" value="VTT_dom"/>
    <property type="match status" value="1"/>
</dbReference>
<evidence type="ECO:0000256" key="4">
    <source>
        <dbReference type="ARBA" id="ARBA00022989"/>
    </source>
</evidence>
<dbReference type="Proteomes" id="UP000260649">
    <property type="component" value="Unassembled WGS sequence"/>
</dbReference>
<protein>
    <recommendedName>
        <fullName evidence="6">TVP38/TMEM64 family membrane protein</fullName>
    </recommendedName>
</protein>
<keyword evidence="3 6" id="KW-0812">Transmembrane</keyword>
<evidence type="ECO:0000256" key="6">
    <source>
        <dbReference type="RuleBase" id="RU366058"/>
    </source>
</evidence>
<feature type="transmembrane region" description="Helical" evidence="6">
    <location>
        <begin position="144"/>
        <end position="165"/>
    </location>
</feature>
<feature type="domain" description="VTT" evidence="7">
    <location>
        <begin position="76"/>
        <end position="193"/>
    </location>
</feature>
<keyword evidence="5 6" id="KW-0472">Membrane</keyword>
<comment type="subcellular location">
    <subcellularLocation>
        <location evidence="1 6">Cell membrane</location>
        <topology evidence="1 6">Multi-pass membrane protein</topology>
    </subcellularLocation>
</comment>
<dbReference type="GO" id="GO:0005886">
    <property type="term" value="C:plasma membrane"/>
    <property type="evidence" value="ECO:0007669"/>
    <property type="project" value="UniProtKB-SubCell"/>
</dbReference>
<comment type="similarity">
    <text evidence="6">Belongs to the TVP38/TMEM64 family.</text>
</comment>
<dbReference type="PANTHER" id="PTHR12677">
    <property type="entry name" value="GOLGI APPARATUS MEMBRANE PROTEIN TVP38-RELATED"/>
    <property type="match status" value="1"/>
</dbReference>
<dbReference type="GeneID" id="97994358"/>
<keyword evidence="4 6" id="KW-1133">Transmembrane helix</keyword>
<keyword evidence="2 6" id="KW-1003">Cell membrane</keyword>
<evidence type="ECO:0000256" key="3">
    <source>
        <dbReference type="ARBA" id="ARBA00022692"/>
    </source>
</evidence>